<gene>
    <name evidence="1" type="ORF">CCMP2556_LOCUS22958</name>
</gene>
<organism evidence="1 2">
    <name type="scientific">Durusdinium trenchii</name>
    <dbReference type="NCBI Taxonomy" id="1381693"/>
    <lineage>
        <taxon>Eukaryota</taxon>
        <taxon>Sar</taxon>
        <taxon>Alveolata</taxon>
        <taxon>Dinophyceae</taxon>
        <taxon>Suessiales</taxon>
        <taxon>Symbiodiniaceae</taxon>
        <taxon>Durusdinium</taxon>
    </lineage>
</organism>
<sequence length="231" mass="25738">MHPIFRHPLAFPAGSSSSLCEIRSADPVNLAAPVCAMGSGASTPADVVKEAGKMEHKDLKDILGKLSDEDNEKLKKVLNLAGKPGSNMRRAVWLWTEDNCAEALGENELEGEIPKCTGKQLVMDEVKFEKEDDKKKVDTMIKRVMQMFMEDQAQADVPYIPPESAKKRAVWLWDKDAVKEFLSEVEIDVEMKDGKELLTDGRNKFKDGQDEKVQEVLGSIGLMLMQDIVMA</sequence>
<dbReference type="Proteomes" id="UP001642484">
    <property type="component" value="Unassembled WGS sequence"/>
</dbReference>
<keyword evidence="2" id="KW-1185">Reference proteome</keyword>
<protein>
    <submittedName>
        <fullName evidence="1">Uncharacterized protein</fullName>
    </submittedName>
</protein>
<dbReference type="EMBL" id="CAXAMN010014446">
    <property type="protein sequence ID" value="CAK9043350.1"/>
    <property type="molecule type" value="Genomic_DNA"/>
</dbReference>
<accession>A0ABP0LVU7</accession>
<reference evidence="1 2" key="1">
    <citation type="submission" date="2024-02" db="EMBL/GenBank/DDBJ databases">
        <authorList>
            <person name="Chen Y."/>
            <person name="Shah S."/>
            <person name="Dougan E. K."/>
            <person name="Thang M."/>
            <person name="Chan C."/>
        </authorList>
    </citation>
    <scope>NUCLEOTIDE SEQUENCE [LARGE SCALE GENOMIC DNA]</scope>
</reference>
<name>A0ABP0LVU7_9DINO</name>
<evidence type="ECO:0000313" key="2">
    <source>
        <dbReference type="Proteomes" id="UP001642484"/>
    </source>
</evidence>
<comment type="caution">
    <text evidence="1">The sequence shown here is derived from an EMBL/GenBank/DDBJ whole genome shotgun (WGS) entry which is preliminary data.</text>
</comment>
<proteinExistence type="predicted"/>
<evidence type="ECO:0000313" key="1">
    <source>
        <dbReference type="EMBL" id="CAK9043350.1"/>
    </source>
</evidence>